<feature type="chain" id="PRO_5043205659" evidence="1">
    <location>
        <begin position="19"/>
        <end position="123"/>
    </location>
</feature>
<evidence type="ECO:0000256" key="1">
    <source>
        <dbReference type="SAM" id="SignalP"/>
    </source>
</evidence>
<keyword evidence="5" id="KW-1185">Reference proteome</keyword>
<dbReference type="EMBL" id="WKKG01000001">
    <property type="protein sequence ID" value="MRX66431.1"/>
    <property type="molecule type" value="Genomic_DNA"/>
</dbReference>
<gene>
    <name evidence="2" type="ORF">GJU42_00470</name>
    <name evidence="3" type="ORF">SAMN06265349_102328</name>
</gene>
<evidence type="ECO:0000313" key="2">
    <source>
        <dbReference type="EMBL" id="MRX66431.1"/>
    </source>
</evidence>
<dbReference type="Proteomes" id="UP000468990">
    <property type="component" value="Unassembled WGS sequence"/>
</dbReference>
<dbReference type="RefSeq" id="WP_142450097.1">
    <property type="nucleotide sequence ID" value="NZ_FXTA01000002.1"/>
</dbReference>
<dbReference type="EMBL" id="FXTA01000002">
    <property type="protein sequence ID" value="SMO56019.1"/>
    <property type="molecule type" value="Genomic_DNA"/>
</dbReference>
<dbReference type="OrthoDB" id="1144076at2"/>
<organism evidence="3 4">
    <name type="scientific">Flavobacterium resistens</name>
    <dbReference type="NCBI Taxonomy" id="443612"/>
    <lineage>
        <taxon>Bacteria</taxon>
        <taxon>Pseudomonadati</taxon>
        <taxon>Bacteroidota</taxon>
        <taxon>Flavobacteriia</taxon>
        <taxon>Flavobacteriales</taxon>
        <taxon>Flavobacteriaceae</taxon>
        <taxon>Flavobacterium</taxon>
    </lineage>
</organism>
<protein>
    <submittedName>
        <fullName evidence="3">Uncharacterized protein</fullName>
    </submittedName>
</protein>
<evidence type="ECO:0000313" key="3">
    <source>
        <dbReference type="EMBL" id="SMO56019.1"/>
    </source>
</evidence>
<name>A0A521C994_9FLAO</name>
<feature type="signal peptide" evidence="1">
    <location>
        <begin position="1"/>
        <end position="18"/>
    </location>
</feature>
<reference evidence="2 5" key="2">
    <citation type="submission" date="2019-11" db="EMBL/GenBank/DDBJ databases">
        <title>Flavobacterium resistens genome.</title>
        <authorList>
            <person name="Wilson V.M."/>
            <person name="Newman J.D."/>
        </authorList>
    </citation>
    <scope>NUCLEOTIDE SEQUENCE [LARGE SCALE GENOMIC DNA]</scope>
    <source>
        <strain evidence="2 5">DSM 19382</strain>
    </source>
</reference>
<evidence type="ECO:0000313" key="4">
    <source>
        <dbReference type="Proteomes" id="UP000317289"/>
    </source>
</evidence>
<dbReference type="Proteomes" id="UP000317289">
    <property type="component" value="Unassembled WGS sequence"/>
</dbReference>
<sequence>MKNGLCLILLLFTAFCHSQELNCSKFKNAKFGRPDFYSKMKDSIQEIYLKEKLQNVWSVKWLSDCKFEAVCIKNFDAPFARVGCKCIYEIIGIKGDCYIFQVYFFNEENEKTMAIERDFCILE</sequence>
<proteinExistence type="predicted"/>
<keyword evidence="1" id="KW-0732">Signal</keyword>
<evidence type="ECO:0000313" key="5">
    <source>
        <dbReference type="Proteomes" id="UP000468990"/>
    </source>
</evidence>
<accession>A0A521C994</accession>
<reference evidence="3 4" key="1">
    <citation type="submission" date="2017-05" db="EMBL/GenBank/DDBJ databases">
        <authorList>
            <person name="Varghese N."/>
            <person name="Submissions S."/>
        </authorList>
    </citation>
    <scope>NUCLEOTIDE SEQUENCE [LARGE SCALE GENOMIC DNA]</scope>
    <source>
        <strain evidence="3 4">DSM 19382</strain>
    </source>
</reference>
<dbReference type="AlphaFoldDB" id="A0A521C994"/>